<dbReference type="Pfam" id="PF00440">
    <property type="entry name" value="TetR_N"/>
    <property type="match status" value="1"/>
</dbReference>
<keyword evidence="1 2" id="KW-0238">DNA-binding</keyword>
<dbReference type="InterPro" id="IPR039536">
    <property type="entry name" value="TetR_C_Proteobacteria"/>
</dbReference>
<comment type="caution">
    <text evidence="4">The sequence shown here is derived from an EMBL/GenBank/DDBJ whole genome shotgun (WGS) entry which is preliminary data.</text>
</comment>
<accession>A0ABQ0P0L2</accession>
<dbReference type="PRINTS" id="PR00455">
    <property type="entry name" value="HTHTETR"/>
</dbReference>
<sequence length="210" mass="23421">MTQTGSEIASNSVDTKRAQILRGAGTVFIENGYSGASMSQIAHVAGVSKGALYNHFESKAALFSAFFEETCQTRLSVLENLAHDDTLSIEDALFQLTQATIHLMLDHNSVGLYRIILVDAPRFPNLVETFWKHGIGRMLSNMQGWLTRQTTKGTLFVDDPSFAAEQFLLMCQTRIVQRHRLSLPIDCSPAHIKKIAQRTAECFLRIYAPD</sequence>
<keyword evidence="5" id="KW-1185">Reference proteome</keyword>
<evidence type="ECO:0000313" key="4">
    <source>
        <dbReference type="EMBL" id="GBQ08319.1"/>
    </source>
</evidence>
<dbReference type="PROSITE" id="PS50977">
    <property type="entry name" value="HTH_TETR_2"/>
    <property type="match status" value="1"/>
</dbReference>
<dbReference type="Gene3D" id="1.10.357.10">
    <property type="entry name" value="Tetracycline Repressor, domain 2"/>
    <property type="match status" value="1"/>
</dbReference>
<dbReference type="Gene3D" id="1.10.10.60">
    <property type="entry name" value="Homeodomain-like"/>
    <property type="match status" value="1"/>
</dbReference>
<dbReference type="RefSeq" id="WP_018980773.1">
    <property type="nucleotide sequence ID" value="NZ_BAQD01000087.1"/>
</dbReference>
<dbReference type="Proteomes" id="UP001062901">
    <property type="component" value="Unassembled WGS sequence"/>
</dbReference>
<dbReference type="PANTHER" id="PTHR30055">
    <property type="entry name" value="HTH-TYPE TRANSCRIPTIONAL REGULATOR RUTR"/>
    <property type="match status" value="1"/>
</dbReference>
<evidence type="ECO:0000259" key="3">
    <source>
        <dbReference type="PROSITE" id="PS50977"/>
    </source>
</evidence>
<dbReference type="PANTHER" id="PTHR30055:SF146">
    <property type="entry name" value="HTH-TYPE TRANSCRIPTIONAL DUAL REGULATOR CECR"/>
    <property type="match status" value="1"/>
</dbReference>
<proteinExistence type="predicted"/>
<reference evidence="4" key="1">
    <citation type="submission" date="2013-04" db="EMBL/GenBank/DDBJ databases">
        <title>The genome sequencing project of 58 acetic acid bacteria.</title>
        <authorList>
            <person name="Okamoto-Kainuma A."/>
            <person name="Ishikawa M."/>
            <person name="Umino S."/>
            <person name="Koizumi Y."/>
            <person name="Shiwa Y."/>
            <person name="Yoshikawa H."/>
            <person name="Matsutani M."/>
            <person name="Matsushita K."/>
        </authorList>
    </citation>
    <scope>NUCLEOTIDE SEQUENCE</scope>
    <source>
        <strain evidence="4">DSM 15669</strain>
    </source>
</reference>
<dbReference type="PROSITE" id="PS01081">
    <property type="entry name" value="HTH_TETR_1"/>
    <property type="match status" value="1"/>
</dbReference>
<dbReference type="InterPro" id="IPR050109">
    <property type="entry name" value="HTH-type_TetR-like_transc_reg"/>
</dbReference>
<dbReference type="EMBL" id="BAQD01000087">
    <property type="protein sequence ID" value="GBQ08319.1"/>
    <property type="molecule type" value="Genomic_DNA"/>
</dbReference>
<organism evidence="4 5">
    <name type="scientific">Saccharibacter floricola DSM 15669</name>
    <dbReference type="NCBI Taxonomy" id="1123227"/>
    <lineage>
        <taxon>Bacteria</taxon>
        <taxon>Pseudomonadati</taxon>
        <taxon>Pseudomonadota</taxon>
        <taxon>Alphaproteobacteria</taxon>
        <taxon>Acetobacterales</taxon>
        <taxon>Acetobacteraceae</taxon>
        <taxon>Saccharibacter</taxon>
    </lineage>
</organism>
<feature type="DNA-binding region" description="H-T-H motif" evidence="2">
    <location>
        <begin position="37"/>
        <end position="56"/>
    </location>
</feature>
<dbReference type="SUPFAM" id="SSF46689">
    <property type="entry name" value="Homeodomain-like"/>
    <property type="match status" value="1"/>
</dbReference>
<protein>
    <submittedName>
        <fullName evidence="4">TetR family transcriptional regulator</fullName>
    </submittedName>
</protein>
<evidence type="ECO:0000256" key="1">
    <source>
        <dbReference type="ARBA" id="ARBA00023125"/>
    </source>
</evidence>
<gene>
    <name evidence="4" type="ORF">AA15669_1734</name>
</gene>
<feature type="domain" description="HTH tetR-type" evidence="3">
    <location>
        <begin position="14"/>
        <end position="74"/>
    </location>
</feature>
<evidence type="ECO:0000256" key="2">
    <source>
        <dbReference type="PROSITE-ProRule" id="PRU00335"/>
    </source>
</evidence>
<dbReference type="InterPro" id="IPR023772">
    <property type="entry name" value="DNA-bd_HTH_TetR-type_CS"/>
</dbReference>
<dbReference type="InterPro" id="IPR009057">
    <property type="entry name" value="Homeodomain-like_sf"/>
</dbReference>
<dbReference type="InterPro" id="IPR001647">
    <property type="entry name" value="HTH_TetR"/>
</dbReference>
<dbReference type="Pfam" id="PF14246">
    <property type="entry name" value="TetR_C_7"/>
    <property type="match status" value="1"/>
</dbReference>
<dbReference type="InterPro" id="IPR036271">
    <property type="entry name" value="Tet_transcr_reg_TetR-rel_C_sf"/>
</dbReference>
<evidence type="ECO:0000313" key="5">
    <source>
        <dbReference type="Proteomes" id="UP001062901"/>
    </source>
</evidence>
<name>A0ABQ0P0L2_9PROT</name>
<dbReference type="SUPFAM" id="SSF48498">
    <property type="entry name" value="Tetracyclin repressor-like, C-terminal domain"/>
    <property type="match status" value="1"/>
</dbReference>